<proteinExistence type="predicted"/>
<dbReference type="PRINTS" id="PR00080">
    <property type="entry name" value="SDRFAMILY"/>
</dbReference>
<dbReference type="PANTHER" id="PTHR43975">
    <property type="entry name" value="ZGC:101858"/>
    <property type="match status" value="1"/>
</dbReference>
<reference evidence="2 3" key="1">
    <citation type="submission" date="2020-11" db="EMBL/GenBank/DDBJ databases">
        <authorList>
            <person name="Wallbank WR R."/>
            <person name="Pardo Diaz C."/>
            <person name="Kozak K."/>
            <person name="Martin S."/>
            <person name="Jiggins C."/>
            <person name="Moest M."/>
            <person name="Warren A I."/>
            <person name="Generalovic N T."/>
            <person name="Byers J.R.P. K."/>
            <person name="Montejo-Kovacevich G."/>
            <person name="Yen C E."/>
        </authorList>
    </citation>
    <scope>NUCLEOTIDE SEQUENCE [LARGE SCALE GENOMIC DNA]</scope>
</reference>
<evidence type="ECO:0000313" key="3">
    <source>
        <dbReference type="Proteomes" id="UP000594454"/>
    </source>
</evidence>
<dbReference type="Gene3D" id="3.40.50.720">
    <property type="entry name" value="NAD(P)-binding Rossmann-like Domain"/>
    <property type="match status" value="1"/>
</dbReference>
<dbReference type="Proteomes" id="UP000594454">
    <property type="component" value="Chromosome 2"/>
</dbReference>
<dbReference type="Pfam" id="PF13561">
    <property type="entry name" value="adh_short_C2"/>
    <property type="match status" value="1"/>
</dbReference>
<dbReference type="PROSITE" id="PS00061">
    <property type="entry name" value="ADH_SHORT"/>
    <property type="match status" value="1"/>
</dbReference>
<evidence type="ECO:0000313" key="2">
    <source>
        <dbReference type="EMBL" id="CAD7082586.1"/>
    </source>
</evidence>
<dbReference type="GO" id="GO:0016491">
    <property type="term" value="F:oxidoreductase activity"/>
    <property type="evidence" value="ECO:0007669"/>
    <property type="project" value="UniProtKB-KW"/>
</dbReference>
<dbReference type="PRINTS" id="PR00081">
    <property type="entry name" value="GDHRDH"/>
</dbReference>
<dbReference type="EMBL" id="LR899010">
    <property type="protein sequence ID" value="CAD7082586.1"/>
    <property type="molecule type" value="Genomic_DNA"/>
</dbReference>
<dbReference type="InterPro" id="IPR020904">
    <property type="entry name" value="Sc_DH/Rdtase_CS"/>
</dbReference>
<dbReference type="SUPFAM" id="SSF51735">
    <property type="entry name" value="NAD(P)-binding Rossmann-fold domains"/>
    <property type="match status" value="1"/>
</dbReference>
<organism evidence="2 3">
    <name type="scientific">Hermetia illucens</name>
    <name type="common">Black soldier fly</name>
    <dbReference type="NCBI Taxonomy" id="343691"/>
    <lineage>
        <taxon>Eukaryota</taxon>
        <taxon>Metazoa</taxon>
        <taxon>Ecdysozoa</taxon>
        <taxon>Arthropoda</taxon>
        <taxon>Hexapoda</taxon>
        <taxon>Insecta</taxon>
        <taxon>Pterygota</taxon>
        <taxon>Neoptera</taxon>
        <taxon>Endopterygota</taxon>
        <taxon>Diptera</taxon>
        <taxon>Brachycera</taxon>
        <taxon>Stratiomyomorpha</taxon>
        <taxon>Stratiomyidae</taxon>
        <taxon>Hermetiinae</taxon>
        <taxon>Hermetia</taxon>
    </lineage>
</organism>
<protein>
    <submittedName>
        <fullName evidence="2">Uncharacterized protein</fullName>
    </submittedName>
</protein>
<sequence>MSIKGLVAIITGASSGIGAGTAIFFAELDAKVVLVGRNKENLTTVASKCYAANKDVNLLTIVADVTNDSAIKKIIDDTINKFGQIDILVNNAGVISKGSIENTSMEQYDYVMNTNIRSIYNLTMQAVPHLIKTKGTIVNVSSVNGMRPFCGVLAYCVSKTAVDQFTRCLALELAPKGVRVNSVNPGVIETEIHKRGGMNEEEYQKFLKHSQTTHALGRAGTVEEIARTIHFLASSDSSYITGANVPVDGGRHAMVSPYNGEFISF</sequence>
<dbReference type="InterPro" id="IPR036291">
    <property type="entry name" value="NAD(P)-bd_dom_sf"/>
</dbReference>
<dbReference type="NCBIfam" id="NF005559">
    <property type="entry name" value="PRK07231.1"/>
    <property type="match status" value="1"/>
</dbReference>
<gene>
    <name evidence="2" type="ORF">HERILL_LOCUS5609</name>
</gene>
<keyword evidence="3" id="KW-1185">Reference proteome</keyword>
<dbReference type="OMA" id="HGNAGQI"/>
<evidence type="ECO:0000256" key="1">
    <source>
        <dbReference type="ARBA" id="ARBA00023002"/>
    </source>
</evidence>
<dbReference type="FunFam" id="3.40.50.720:FF:000084">
    <property type="entry name" value="Short-chain dehydrogenase reductase"/>
    <property type="match status" value="1"/>
</dbReference>
<dbReference type="PANTHER" id="PTHR43975:SF2">
    <property type="entry name" value="EG:BACR7A4.14 PROTEIN-RELATED"/>
    <property type="match status" value="1"/>
</dbReference>
<name>A0A7R8UKL6_HERIL</name>
<keyword evidence="1" id="KW-0560">Oxidoreductase</keyword>
<dbReference type="OrthoDB" id="47007at2759"/>
<accession>A0A7R8UKL6</accession>
<dbReference type="AlphaFoldDB" id="A0A7R8UKL6"/>
<dbReference type="InterPro" id="IPR002347">
    <property type="entry name" value="SDR_fam"/>
</dbReference>
<dbReference type="InParanoid" id="A0A7R8UKL6"/>